<feature type="transmembrane region" description="Helical" evidence="12">
    <location>
        <begin position="423"/>
        <end position="444"/>
    </location>
</feature>
<dbReference type="GO" id="GO:0015385">
    <property type="term" value="F:sodium:proton antiporter activity"/>
    <property type="evidence" value="ECO:0007669"/>
    <property type="project" value="InterPro"/>
</dbReference>
<evidence type="ECO:0000256" key="8">
    <source>
        <dbReference type="ARBA" id="ARBA00023053"/>
    </source>
</evidence>
<evidence type="ECO:0000256" key="3">
    <source>
        <dbReference type="ARBA" id="ARBA00022448"/>
    </source>
</evidence>
<evidence type="ECO:0000256" key="12">
    <source>
        <dbReference type="SAM" id="Phobius"/>
    </source>
</evidence>
<keyword evidence="9" id="KW-0406">Ion transport</keyword>
<keyword evidence="7 12" id="KW-1133">Transmembrane helix</keyword>
<dbReference type="GO" id="GO:0005886">
    <property type="term" value="C:plasma membrane"/>
    <property type="evidence" value="ECO:0007669"/>
    <property type="project" value="UniProtKB-SubCell"/>
</dbReference>
<feature type="transmembrane region" description="Helical" evidence="12">
    <location>
        <begin position="244"/>
        <end position="263"/>
    </location>
</feature>
<reference evidence="14 15" key="1">
    <citation type="submission" date="2019-02" db="EMBL/GenBank/DDBJ databases">
        <title>Deep-cultivation of Planctomycetes and their phenomic and genomic characterization uncovers novel biology.</title>
        <authorList>
            <person name="Wiegand S."/>
            <person name="Jogler M."/>
            <person name="Boedeker C."/>
            <person name="Pinto D."/>
            <person name="Vollmers J."/>
            <person name="Rivas-Marin E."/>
            <person name="Kohn T."/>
            <person name="Peeters S.H."/>
            <person name="Heuer A."/>
            <person name="Rast P."/>
            <person name="Oberbeckmann S."/>
            <person name="Bunk B."/>
            <person name="Jeske O."/>
            <person name="Meyerdierks A."/>
            <person name="Storesund J.E."/>
            <person name="Kallscheuer N."/>
            <person name="Luecker S."/>
            <person name="Lage O.M."/>
            <person name="Pohl T."/>
            <person name="Merkel B.J."/>
            <person name="Hornburger P."/>
            <person name="Mueller R.-W."/>
            <person name="Bruemmer F."/>
            <person name="Labrenz M."/>
            <person name="Spormann A.M."/>
            <person name="Op den Camp H."/>
            <person name="Overmann J."/>
            <person name="Amann R."/>
            <person name="Jetten M.S.M."/>
            <person name="Mascher T."/>
            <person name="Medema M.H."/>
            <person name="Devos D.P."/>
            <person name="Kaster A.-K."/>
            <person name="Ovreas L."/>
            <person name="Rohde M."/>
            <person name="Galperin M.Y."/>
            <person name="Jogler C."/>
        </authorList>
    </citation>
    <scope>NUCLEOTIDE SEQUENCE [LARGE SCALE GENOMIC DNA]</scope>
    <source>
        <strain evidence="14 15">K23_9</strain>
    </source>
</reference>
<keyword evidence="11" id="KW-0739">Sodium transport</keyword>
<feature type="transmembrane region" description="Helical" evidence="12">
    <location>
        <begin position="330"/>
        <end position="353"/>
    </location>
</feature>
<keyword evidence="4" id="KW-0050">Antiport</keyword>
<organism evidence="14 15">
    <name type="scientific">Stieleria marina</name>
    <dbReference type="NCBI Taxonomy" id="1930275"/>
    <lineage>
        <taxon>Bacteria</taxon>
        <taxon>Pseudomonadati</taxon>
        <taxon>Planctomycetota</taxon>
        <taxon>Planctomycetia</taxon>
        <taxon>Pirellulales</taxon>
        <taxon>Pirellulaceae</taxon>
        <taxon>Stieleria</taxon>
    </lineage>
</organism>
<dbReference type="PANTHER" id="PTHR10110">
    <property type="entry name" value="SODIUM/HYDROGEN EXCHANGER"/>
    <property type="match status" value="1"/>
</dbReference>
<dbReference type="Proteomes" id="UP000319817">
    <property type="component" value="Chromosome"/>
</dbReference>
<dbReference type="InterPro" id="IPR006153">
    <property type="entry name" value="Cation/H_exchanger_TM"/>
</dbReference>
<feature type="transmembrane region" description="Helical" evidence="12">
    <location>
        <begin position="70"/>
        <end position="87"/>
    </location>
</feature>
<dbReference type="EMBL" id="CP036526">
    <property type="protein sequence ID" value="QDT08299.1"/>
    <property type="molecule type" value="Genomic_DNA"/>
</dbReference>
<evidence type="ECO:0000313" key="15">
    <source>
        <dbReference type="Proteomes" id="UP000319817"/>
    </source>
</evidence>
<dbReference type="GO" id="GO:0098719">
    <property type="term" value="P:sodium ion import across plasma membrane"/>
    <property type="evidence" value="ECO:0007669"/>
    <property type="project" value="TreeGrafter"/>
</dbReference>
<dbReference type="InterPro" id="IPR038770">
    <property type="entry name" value="Na+/solute_symporter_sf"/>
</dbReference>
<keyword evidence="10 12" id="KW-0472">Membrane</keyword>
<evidence type="ECO:0000256" key="11">
    <source>
        <dbReference type="ARBA" id="ARBA00023201"/>
    </source>
</evidence>
<keyword evidence="5" id="KW-1003">Cell membrane</keyword>
<gene>
    <name evidence="14" type="primary">nhaP</name>
    <name evidence="14" type="ORF">K239x_02370</name>
</gene>
<dbReference type="GO" id="GO:0051453">
    <property type="term" value="P:regulation of intracellular pH"/>
    <property type="evidence" value="ECO:0007669"/>
    <property type="project" value="TreeGrafter"/>
</dbReference>
<evidence type="ECO:0000256" key="6">
    <source>
        <dbReference type="ARBA" id="ARBA00022692"/>
    </source>
</evidence>
<dbReference type="GO" id="GO:0015386">
    <property type="term" value="F:potassium:proton antiporter activity"/>
    <property type="evidence" value="ECO:0007669"/>
    <property type="project" value="TreeGrafter"/>
</dbReference>
<dbReference type="Gene3D" id="1.20.1530.20">
    <property type="match status" value="1"/>
</dbReference>
<dbReference type="PANTHER" id="PTHR10110:SF195">
    <property type="entry name" value="NA(+)_H(+) ANTIPORTER NHAS2"/>
    <property type="match status" value="1"/>
</dbReference>
<keyword evidence="3" id="KW-0813">Transport</keyword>
<keyword evidence="15" id="KW-1185">Reference proteome</keyword>
<feature type="transmembrane region" description="Helical" evidence="12">
    <location>
        <begin position="174"/>
        <end position="193"/>
    </location>
</feature>
<evidence type="ECO:0000256" key="1">
    <source>
        <dbReference type="ARBA" id="ARBA00004651"/>
    </source>
</evidence>
<dbReference type="OrthoDB" id="9809206at2"/>
<proteinExistence type="inferred from homology"/>
<evidence type="ECO:0000256" key="9">
    <source>
        <dbReference type="ARBA" id="ARBA00023065"/>
    </source>
</evidence>
<dbReference type="Pfam" id="PF00999">
    <property type="entry name" value="Na_H_Exchanger"/>
    <property type="match status" value="1"/>
</dbReference>
<evidence type="ECO:0000313" key="14">
    <source>
        <dbReference type="EMBL" id="QDT08299.1"/>
    </source>
</evidence>
<feature type="transmembrane region" description="Helical" evidence="12">
    <location>
        <begin position="131"/>
        <end position="153"/>
    </location>
</feature>
<evidence type="ECO:0000259" key="13">
    <source>
        <dbReference type="Pfam" id="PF00999"/>
    </source>
</evidence>
<dbReference type="Gene3D" id="6.10.140.1330">
    <property type="match status" value="1"/>
</dbReference>
<protein>
    <submittedName>
        <fullName evidence="14">Na(+)/H(+) antiporter NhaP</fullName>
    </submittedName>
</protein>
<comment type="subcellular location">
    <subcellularLocation>
        <location evidence="1">Cell membrane</location>
        <topology evidence="1">Multi-pass membrane protein</topology>
    </subcellularLocation>
</comment>
<dbReference type="AlphaFoldDB" id="A0A517NMI8"/>
<evidence type="ECO:0000256" key="7">
    <source>
        <dbReference type="ARBA" id="ARBA00022989"/>
    </source>
</evidence>
<evidence type="ECO:0000256" key="5">
    <source>
        <dbReference type="ARBA" id="ARBA00022475"/>
    </source>
</evidence>
<feature type="transmembrane region" description="Helical" evidence="12">
    <location>
        <begin position="398"/>
        <end position="417"/>
    </location>
</feature>
<keyword evidence="6 12" id="KW-0812">Transmembrane</keyword>
<sequence length="464" mass="49967">MELFTITSVVIALSALFGYINVRFLKLPNTIGLMVIAIAFTLVLFASSMFTNTFLSAAERLVALIDFKTVLLDIMLGFLLFAGAMHTNFDQLRVQRWPVFVFSTLGVLASTFLVGTFVFFVFGMIGLEVKFIHCLLFGALISPTDPIAVLGILKKAGVPKKLETKIVGESLFNDGVGVVVFLTIMSIATGGAADHGKADVVGDDVQLVSMLAAGEVATDEAGQIEHDGHSDSNGGTTVTAVAELFLQEVLGGVLLGLALGYLVYQLLRSIDDYEIEVLITLACVMGGYSLAHAFHLSAPLAIVVAGLIVGNSTVRGTSMSEQTEQYVDKFWELMDMLMNAILFVLIGLEMLILDIRPEYIVASMIAIVIVLVSRYLSLLAPVRFFSKRLDFAPHTTTIMAWGGLRGGISIALALSLHDNMNRSLFLTVTYGVVVFSIIVQGLTVGKLANRLIGSEHMEAASEGH</sequence>
<feature type="transmembrane region" description="Helical" evidence="12">
    <location>
        <begin position="99"/>
        <end position="125"/>
    </location>
</feature>
<name>A0A517NMI8_9BACT</name>
<keyword evidence="8" id="KW-0915">Sodium</keyword>
<evidence type="ECO:0000256" key="2">
    <source>
        <dbReference type="ARBA" id="ARBA00007367"/>
    </source>
</evidence>
<dbReference type="InterPro" id="IPR018422">
    <property type="entry name" value="Cation/H_exchanger_CPA1"/>
</dbReference>
<feature type="transmembrane region" description="Helical" evidence="12">
    <location>
        <begin position="359"/>
        <end position="377"/>
    </location>
</feature>
<feature type="domain" description="Cation/H+ exchanger transmembrane" evidence="13">
    <location>
        <begin position="13"/>
        <end position="448"/>
    </location>
</feature>
<comment type="similarity">
    <text evidence="2">Belongs to the monovalent cation:proton antiporter 1 (CPA1) transporter (TC 2.A.36) family.</text>
</comment>
<evidence type="ECO:0000256" key="10">
    <source>
        <dbReference type="ARBA" id="ARBA00023136"/>
    </source>
</evidence>
<feature type="transmembrane region" description="Helical" evidence="12">
    <location>
        <begin position="31"/>
        <end position="50"/>
    </location>
</feature>
<dbReference type="RefSeq" id="WP_145415861.1">
    <property type="nucleotide sequence ID" value="NZ_CP036526.1"/>
</dbReference>
<evidence type="ECO:0000256" key="4">
    <source>
        <dbReference type="ARBA" id="ARBA00022449"/>
    </source>
</evidence>
<feature type="transmembrane region" description="Helical" evidence="12">
    <location>
        <begin position="6"/>
        <end position="24"/>
    </location>
</feature>
<accession>A0A517NMI8</accession>